<protein>
    <submittedName>
        <fullName evidence="4">Hydrolase, carbon-nitrogen family</fullName>
    </submittedName>
</protein>
<dbReference type="GeneID" id="98176620"/>
<dbReference type="EMBL" id="BAAFSV010000003">
    <property type="protein sequence ID" value="GAB1315667.1"/>
    <property type="molecule type" value="Genomic_DNA"/>
</dbReference>
<proteinExistence type="predicted"/>
<dbReference type="PROSITE" id="PS50263">
    <property type="entry name" value="CN_HYDROLASE"/>
    <property type="match status" value="1"/>
</dbReference>
<keyword evidence="1 4" id="KW-0378">Hydrolase</keyword>
<dbReference type="PANTHER" id="PTHR43674">
    <property type="entry name" value="NITRILASE C965.09-RELATED"/>
    <property type="match status" value="1"/>
</dbReference>
<evidence type="ECO:0000256" key="2">
    <source>
        <dbReference type="SAM" id="MobiDB-lite"/>
    </source>
</evidence>
<evidence type="ECO:0000256" key="1">
    <source>
        <dbReference type="ARBA" id="ARBA00022801"/>
    </source>
</evidence>
<gene>
    <name evidence="4" type="ORF">MFIFM68171_05877</name>
</gene>
<accession>A0ABQ0GD22</accession>
<evidence type="ECO:0000259" key="3">
    <source>
        <dbReference type="PROSITE" id="PS50263"/>
    </source>
</evidence>
<dbReference type="InterPro" id="IPR036526">
    <property type="entry name" value="C-N_Hydrolase_sf"/>
</dbReference>
<dbReference type="SUPFAM" id="SSF56317">
    <property type="entry name" value="Carbon-nitrogen hydrolase"/>
    <property type="match status" value="1"/>
</dbReference>
<evidence type="ECO:0000313" key="4">
    <source>
        <dbReference type="EMBL" id="GAB1315667.1"/>
    </source>
</evidence>
<dbReference type="PANTHER" id="PTHR43674:SF16">
    <property type="entry name" value="CARBON-NITROGEN FAMILY, PUTATIVE (AFU_ORTHOLOGUE AFUA_5G02350)-RELATED"/>
    <property type="match status" value="1"/>
</dbReference>
<dbReference type="Proteomes" id="UP001628179">
    <property type="component" value="Unassembled WGS sequence"/>
</dbReference>
<dbReference type="CDD" id="cd07197">
    <property type="entry name" value="nitrilase"/>
    <property type="match status" value="1"/>
</dbReference>
<feature type="domain" description="CN hydrolase" evidence="3">
    <location>
        <begin position="5"/>
        <end position="296"/>
    </location>
</feature>
<dbReference type="Pfam" id="PF00795">
    <property type="entry name" value="CN_hydrolase"/>
    <property type="match status" value="1"/>
</dbReference>
<evidence type="ECO:0000313" key="5">
    <source>
        <dbReference type="Proteomes" id="UP001628179"/>
    </source>
</evidence>
<reference evidence="4 5" key="1">
    <citation type="submission" date="2024-09" db="EMBL/GenBank/DDBJ databases">
        <title>Itraconazole resistance in Madurella fahalii resulting from another homologue of gene encoding cytochrome P450 14-alpha sterol demethylase (CYP51).</title>
        <authorList>
            <person name="Yoshioka I."/>
            <person name="Fahal A.H."/>
            <person name="Kaneko S."/>
            <person name="Yaguchi T."/>
        </authorList>
    </citation>
    <scope>NUCLEOTIDE SEQUENCE [LARGE SCALE GENOMIC DNA]</scope>
    <source>
        <strain evidence="4 5">IFM 68171</strain>
    </source>
</reference>
<feature type="region of interest" description="Disordered" evidence="2">
    <location>
        <begin position="152"/>
        <end position="178"/>
    </location>
</feature>
<dbReference type="Gene3D" id="3.60.110.10">
    <property type="entry name" value="Carbon-nitrogen hydrolase"/>
    <property type="match status" value="1"/>
</dbReference>
<organism evidence="4 5">
    <name type="scientific">Madurella fahalii</name>
    <dbReference type="NCBI Taxonomy" id="1157608"/>
    <lineage>
        <taxon>Eukaryota</taxon>
        <taxon>Fungi</taxon>
        <taxon>Dikarya</taxon>
        <taxon>Ascomycota</taxon>
        <taxon>Pezizomycotina</taxon>
        <taxon>Sordariomycetes</taxon>
        <taxon>Sordariomycetidae</taxon>
        <taxon>Sordariales</taxon>
        <taxon>Sordariales incertae sedis</taxon>
        <taxon>Madurella</taxon>
    </lineage>
</organism>
<dbReference type="InterPro" id="IPR050345">
    <property type="entry name" value="Aliph_Amidase/BUP"/>
</dbReference>
<dbReference type="RefSeq" id="XP_070917398.1">
    <property type="nucleotide sequence ID" value="XM_071061297.1"/>
</dbReference>
<keyword evidence="5" id="KW-1185">Reference proteome</keyword>
<dbReference type="InterPro" id="IPR003010">
    <property type="entry name" value="C-N_Hydrolase"/>
</dbReference>
<dbReference type="GO" id="GO:0016787">
    <property type="term" value="F:hydrolase activity"/>
    <property type="evidence" value="ECO:0007669"/>
    <property type="project" value="UniProtKB-KW"/>
</dbReference>
<name>A0ABQ0GD22_9PEZI</name>
<comment type="caution">
    <text evidence="4">The sequence shown here is derived from an EMBL/GenBank/DDBJ whole genome shotgun (WGS) entry which is preliminary data.</text>
</comment>
<sequence>MAPVYKFAVIQLQPKDVAVEENFAKAEFYLRQAAAQGADLAILPEYHLTSWCPDHPEFISACKASIPYLARYQALAHELNINIVPGTICEVHPATATTIQNDRALSHDANRDPQTLIEIRNMAYWISPHGALLGNYQKKNLWHTERPHLTAGTAQTPHTAFDTPFLRGDDGGDDDDHRRRRRPLRAGLLICWDLAFPEAFRALVADGAELVVIPSFWLVNGSDLDETRKRLNPDCEGLFLRSVLVARAFENTAVVAFCNTGGLSQVVVPVEGPAGGGWEGGVDEEVMKVMEVDFEGVRALEDAYKIRGDMLNGEGWHYGYTLWKGEE</sequence>